<protein>
    <submittedName>
        <fullName evidence="2">Uncharacterized protein</fullName>
    </submittedName>
</protein>
<keyword evidence="3" id="KW-1185">Reference proteome</keyword>
<evidence type="ECO:0000313" key="3">
    <source>
        <dbReference type="Proteomes" id="UP001318682"/>
    </source>
</evidence>
<name>A0ABZ2BQB5_9RHOB</name>
<reference evidence="2 3" key="1">
    <citation type="submission" date="2015-07" db="EMBL/GenBank/DDBJ databases">
        <authorList>
            <person name="Voget S."/>
            <person name="Dogs M."/>
            <person name="Brinkhoff T.H."/>
            <person name="Daniel R."/>
        </authorList>
    </citation>
    <scope>NUCLEOTIDE SEQUENCE [LARGE SCALE GENOMIC DNA]</scope>
    <source>
        <strain evidence="2 3">B14</strain>
    </source>
</reference>
<dbReference type="RefSeq" id="WP_187428694.1">
    <property type="nucleotide sequence ID" value="NZ_CP143423.1"/>
</dbReference>
<evidence type="ECO:0000313" key="2">
    <source>
        <dbReference type="EMBL" id="WVX48122.1"/>
    </source>
</evidence>
<feature type="transmembrane region" description="Helical" evidence="1">
    <location>
        <begin position="6"/>
        <end position="26"/>
    </location>
</feature>
<evidence type="ECO:0000256" key="1">
    <source>
        <dbReference type="SAM" id="Phobius"/>
    </source>
</evidence>
<dbReference type="EMBL" id="CP143423">
    <property type="protein sequence ID" value="WVX48122.1"/>
    <property type="molecule type" value="Genomic_DNA"/>
</dbReference>
<keyword evidence="1" id="KW-0812">Transmembrane</keyword>
<keyword evidence="1" id="KW-0472">Membrane</keyword>
<sequence length="106" mass="11801">MPAWLWWTPLTLLVVALGIWGFRWGWIAATITETDVINAYAQRYLDEAGADARVTDCTAIPGDQGRIWIIIRCVSPESGGFEYPADRFGRLLDRPRGAILPAAPEI</sequence>
<organism evidence="2 3">
    <name type="scientific">Roseobacter fucihabitans</name>
    <dbReference type="NCBI Taxonomy" id="1537242"/>
    <lineage>
        <taxon>Bacteria</taxon>
        <taxon>Pseudomonadati</taxon>
        <taxon>Pseudomonadota</taxon>
        <taxon>Alphaproteobacteria</taxon>
        <taxon>Rhodobacterales</taxon>
        <taxon>Roseobacteraceae</taxon>
        <taxon>Roseobacter</taxon>
    </lineage>
</organism>
<reference evidence="3" key="2">
    <citation type="submission" date="2024-01" db="EMBL/GenBank/DDBJ databases">
        <title>Roseobacter fucihabitans sp. nov., isolated from the brown alga Fucus spiralis.</title>
        <authorList>
            <person name="Hahnke S."/>
            <person name="Berger M."/>
            <person name="Schlingloff A."/>
            <person name="Athale I."/>
            <person name="Neumann-Schaal M."/>
            <person name="Adenaya A."/>
            <person name="Poehlein A."/>
            <person name="Daniel R."/>
            <person name="Pertersen J."/>
            <person name="Brinkhoff T."/>
        </authorList>
    </citation>
    <scope>NUCLEOTIDE SEQUENCE [LARGE SCALE GENOMIC DNA]</scope>
    <source>
        <strain evidence="3">B14</strain>
    </source>
</reference>
<dbReference type="Proteomes" id="UP001318682">
    <property type="component" value="Chromosome"/>
</dbReference>
<gene>
    <name evidence="2" type="ORF">ROLI_012000</name>
</gene>
<keyword evidence="1" id="KW-1133">Transmembrane helix</keyword>
<proteinExistence type="predicted"/>
<accession>A0ABZ2BQB5</accession>